<organism evidence="1 2">
    <name type="scientific">Romanomermis culicivorax</name>
    <name type="common">Nematode worm</name>
    <dbReference type="NCBI Taxonomy" id="13658"/>
    <lineage>
        <taxon>Eukaryota</taxon>
        <taxon>Metazoa</taxon>
        <taxon>Ecdysozoa</taxon>
        <taxon>Nematoda</taxon>
        <taxon>Enoplea</taxon>
        <taxon>Dorylaimia</taxon>
        <taxon>Mermithida</taxon>
        <taxon>Mermithoidea</taxon>
        <taxon>Mermithidae</taxon>
        <taxon>Romanomermis</taxon>
    </lineage>
</organism>
<keyword evidence="1" id="KW-1185">Reference proteome</keyword>
<proteinExistence type="predicted"/>
<name>A0A915K2V7_ROMCU</name>
<protein>
    <submittedName>
        <fullName evidence="2">Uncharacterized protein</fullName>
    </submittedName>
</protein>
<dbReference type="WBParaSite" id="nRc.2.0.1.t32536-RA">
    <property type="protein sequence ID" value="nRc.2.0.1.t32536-RA"/>
    <property type="gene ID" value="nRc.2.0.1.g32536"/>
</dbReference>
<dbReference type="AlphaFoldDB" id="A0A915K2V7"/>
<accession>A0A915K2V7</accession>
<dbReference type="Proteomes" id="UP000887565">
    <property type="component" value="Unplaced"/>
</dbReference>
<reference evidence="2" key="1">
    <citation type="submission" date="2022-11" db="UniProtKB">
        <authorList>
            <consortium name="WormBaseParasite"/>
        </authorList>
    </citation>
    <scope>IDENTIFICATION</scope>
</reference>
<evidence type="ECO:0000313" key="1">
    <source>
        <dbReference type="Proteomes" id="UP000887565"/>
    </source>
</evidence>
<evidence type="ECO:0000313" key="2">
    <source>
        <dbReference type="WBParaSite" id="nRc.2.0.1.t32536-RA"/>
    </source>
</evidence>
<sequence>MVKKDEMKITILQKPSVDNVDDSARFLSFFDLQAKTDNTMVQLSNVENKFFGIGLVTVQYNSTRPTRMCKRRKAFDW</sequence>